<name>A0ABQ6I0J5_9MICO</name>
<comment type="caution">
    <text evidence="6">The sequence shown here is derived from an EMBL/GenBank/DDBJ whole genome shotgun (WGS) entry which is preliminary data.</text>
</comment>
<dbReference type="InterPro" id="IPR028978">
    <property type="entry name" value="Chorismate_lyase_/UTRA_dom_sf"/>
</dbReference>
<dbReference type="PROSITE" id="PS50949">
    <property type="entry name" value="HTH_GNTR"/>
    <property type="match status" value="1"/>
</dbReference>
<evidence type="ECO:0000313" key="6">
    <source>
        <dbReference type="EMBL" id="GMA24265.1"/>
    </source>
</evidence>
<dbReference type="PRINTS" id="PR00035">
    <property type="entry name" value="HTHGNTR"/>
</dbReference>
<dbReference type="Gene3D" id="3.40.1410.10">
    <property type="entry name" value="Chorismate lyase-like"/>
    <property type="match status" value="1"/>
</dbReference>
<keyword evidence="2" id="KW-0238">DNA-binding</keyword>
<keyword evidence="1" id="KW-0805">Transcription regulation</keyword>
<feature type="region of interest" description="Disordered" evidence="4">
    <location>
        <begin position="243"/>
        <end position="265"/>
    </location>
</feature>
<dbReference type="SMART" id="SM00345">
    <property type="entry name" value="HTH_GNTR"/>
    <property type="match status" value="1"/>
</dbReference>
<reference evidence="7" key="1">
    <citation type="journal article" date="2019" name="Int. J. Syst. Evol. Microbiol.">
        <title>The Global Catalogue of Microorganisms (GCM) 10K type strain sequencing project: providing services to taxonomists for standard genome sequencing and annotation.</title>
        <authorList>
            <consortium name="The Broad Institute Genomics Platform"/>
            <consortium name="The Broad Institute Genome Sequencing Center for Infectious Disease"/>
            <person name="Wu L."/>
            <person name="Ma J."/>
        </authorList>
    </citation>
    <scope>NUCLEOTIDE SEQUENCE [LARGE SCALE GENOMIC DNA]</scope>
    <source>
        <strain evidence="7">NBRC 106348</strain>
    </source>
</reference>
<dbReference type="PANTHER" id="PTHR44846">
    <property type="entry name" value="MANNOSYL-D-GLYCERATE TRANSPORT/METABOLISM SYSTEM REPRESSOR MNGR-RELATED"/>
    <property type="match status" value="1"/>
</dbReference>
<keyword evidence="7" id="KW-1185">Reference proteome</keyword>
<sequence length="278" mass="30233">MPDSPAAPTRKRELVRDHILELVESQPAGHPLPSERDLSHQLGVSRPTLRAAVDELVGAGLVVREHGRGMFVARAKVTQELVAHDTVAEVPRAGGTWSSRVLDLGTQPAGPRVGRRLHLSPSATVVHVARLRLVDGEPIAIEYLYLPAEVVPDLDPADVESGDFYEHLAAHHGVRVASATQAMEATVTSEEEARIMGVPPFSAALMFERLTLDDAGRPVEYVHSVYRGDRYRIVSRLSLAEVRTGEPTETPSRTTGHYPGMPASDTSVAYVTRGEVQR</sequence>
<organism evidence="6 7">
    <name type="scientific">Luteimicrobium album</name>
    <dbReference type="NCBI Taxonomy" id="1054550"/>
    <lineage>
        <taxon>Bacteria</taxon>
        <taxon>Bacillati</taxon>
        <taxon>Actinomycetota</taxon>
        <taxon>Actinomycetes</taxon>
        <taxon>Micrococcales</taxon>
        <taxon>Luteimicrobium</taxon>
    </lineage>
</organism>
<dbReference type="SMART" id="SM00866">
    <property type="entry name" value="UTRA"/>
    <property type="match status" value="1"/>
</dbReference>
<evidence type="ECO:0000313" key="7">
    <source>
        <dbReference type="Proteomes" id="UP001157091"/>
    </source>
</evidence>
<protein>
    <submittedName>
        <fullName evidence="6">Transcriptional regulator</fullName>
    </submittedName>
</protein>
<gene>
    <name evidence="6" type="ORF">GCM10025864_20240</name>
</gene>
<dbReference type="Proteomes" id="UP001157091">
    <property type="component" value="Unassembled WGS sequence"/>
</dbReference>
<evidence type="ECO:0000256" key="4">
    <source>
        <dbReference type="SAM" id="MobiDB-lite"/>
    </source>
</evidence>
<dbReference type="InterPro" id="IPR011663">
    <property type="entry name" value="UTRA"/>
</dbReference>
<proteinExistence type="predicted"/>
<dbReference type="RefSeq" id="WP_284293114.1">
    <property type="nucleotide sequence ID" value="NZ_BSUK01000001.1"/>
</dbReference>
<evidence type="ECO:0000256" key="2">
    <source>
        <dbReference type="ARBA" id="ARBA00023125"/>
    </source>
</evidence>
<dbReference type="InterPro" id="IPR036390">
    <property type="entry name" value="WH_DNA-bd_sf"/>
</dbReference>
<dbReference type="Gene3D" id="1.10.10.10">
    <property type="entry name" value="Winged helix-like DNA-binding domain superfamily/Winged helix DNA-binding domain"/>
    <property type="match status" value="1"/>
</dbReference>
<dbReference type="InterPro" id="IPR036388">
    <property type="entry name" value="WH-like_DNA-bd_sf"/>
</dbReference>
<dbReference type="InterPro" id="IPR050679">
    <property type="entry name" value="Bact_HTH_transcr_reg"/>
</dbReference>
<evidence type="ECO:0000259" key="5">
    <source>
        <dbReference type="PROSITE" id="PS50949"/>
    </source>
</evidence>
<dbReference type="InterPro" id="IPR000524">
    <property type="entry name" value="Tscrpt_reg_HTH_GntR"/>
</dbReference>
<dbReference type="Pfam" id="PF07702">
    <property type="entry name" value="UTRA"/>
    <property type="match status" value="1"/>
</dbReference>
<dbReference type="PANTHER" id="PTHR44846:SF1">
    <property type="entry name" value="MANNOSYL-D-GLYCERATE TRANSPORT_METABOLISM SYSTEM REPRESSOR MNGR-RELATED"/>
    <property type="match status" value="1"/>
</dbReference>
<keyword evidence="3" id="KW-0804">Transcription</keyword>
<dbReference type="SUPFAM" id="SSF64288">
    <property type="entry name" value="Chorismate lyase-like"/>
    <property type="match status" value="1"/>
</dbReference>
<evidence type="ECO:0000256" key="3">
    <source>
        <dbReference type="ARBA" id="ARBA00023163"/>
    </source>
</evidence>
<dbReference type="CDD" id="cd07377">
    <property type="entry name" value="WHTH_GntR"/>
    <property type="match status" value="1"/>
</dbReference>
<accession>A0ABQ6I0J5</accession>
<dbReference type="SUPFAM" id="SSF46785">
    <property type="entry name" value="Winged helix' DNA-binding domain"/>
    <property type="match status" value="1"/>
</dbReference>
<dbReference type="Pfam" id="PF00392">
    <property type="entry name" value="GntR"/>
    <property type="match status" value="1"/>
</dbReference>
<dbReference type="EMBL" id="BSUK01000001">
    <property type="protein sequence ID" value="GMA24265.1"/>
    <property type="molecule type" value="Genomic_DNA"/>
</dbReference>
<feature type="domain" description="HTH gntR-type" evidence="5">
    <location>
        <begin position="5"/>
        <end position="75"/>
    </location>
</feature>
<evidence type="ECO:0000256" key="1">
    <source>
        <dbReference type="ARBA" id="ARBA00023015"/>
    </source>
</evidence>